<protein>
    <submittedName>
        <fullName evidence="2">Virulence factor Mce family protein</fullName>
    </submittedName>
</protein>
<dbReference type="EMBL" id="AGUD01000080">
    <property type="protein sequence ID" value="EHN11670.1"/>
    <property type="molecule type" value="Genomic_DNA"/>
</dbReference>
<dbReference type="PANTHER" id="PTHR33371:SF4">
    <property type="entry name" value="INTERMEMBRANE PHOSPHOLIPID TRANSPORT SYSTEM BINDING PROTEIN MLAD"/>
    <property type="match status" value="1"/>
</dbReference>
<name>H0E3S6_9ACTN</name>
<comment type="caution">
    <text evidence="2">The sequence shown here is derived from an EMBL/GenBank/DDBJ whole genome shotgun (WGS) entry which is preliminary data.</text>
</comment>
<evidence type="ECO:0000259" key="1">
    <source>
        <dbReference type="Pfam" id="PF02470"/>
    </source>
</evidence>
<evidence type="ECO:0000313" key="2">
    <source>
        <dbReference type="EMBL" id="EHN11670.1"/>
    </source>
</evidence>
<proteinExistence type="predicted"/>
<reference evidence="2 3" key="1">
    <citation type="journal article" date="2013" name="Biodegradation">
        <title>Quantitative proteomic analysis of ibuprofen-degrading Patulibacter sp. strain I11.</title>
        <authorList>
            <person name="Almeida B."/>
            <person name="Kjeldal H."/>
            <person name="Lolas I."/>
            <person name="Knudsen A.D."/>
            <person name="Carvalho G."/>
            <person name="Nielsen K.L."/>
            <person name="Barreto Crespo M.T."/>
            <person name="Stensballe A."/>
            <person name="Nielsen J.L."/>
        </authorList>
    </citation>
    <scope>NUCLEOTIDE SEQUENCE [LARGE SCALE GENOMIC DNA]</scope>
    <source>
        <strain evidence="2 3">I11</strain>
    </source>
</reference>
<evidence type="ECO:0000313" key="3">
    <source>
        <dbReference type="Proteomes" id="UP000005143"/>
    </source>
</evidence>
<dbReference type="RefSeq" id="WP_007572610.1">
    <property type="nucleotide sequence ID" value="NZ_AGUD01000080.1"/>
</dbReference>
<gene>
    <name evidence="2" type="ORF">PAI11_14500</name>
</gene>
<sequence>MNKNGPRPAQIVLMVAFALSSFGLLLFLWTSFGGQVPLRPKPYTVSVDFRQGSQLASYADVRISGVSIGKATRIQPDGKLVRVSLEIQPRFAPLPRDTRATLRTKTVVGETYVELSFGDRRGPAIPDGGRLTRDAAVQATELDDVLDVFDRRSRPRFQKLVTSFAKAIDGRGADLNGAVGQLDPALAAAEPVLTTIARQSRAVRSGVRDLGRTFAAVGEQQGAVRELLRSGRAVAATTAGDAAALRRTVRLLPPMLDQTRATLRTARAFAGDAAPVVADLRPVTPLIRPALEDLKGLAPDLRRAVVRLGPTLTKLESGFPALSRVLDQVGPLMDQLEPVTDDALPMLRYLNLYRRDLGVTFANTAAATQLTAPTGDGRMLHLVRVDPPINSNQLAGVIRRPPADRNNPYPLPGGYAELGKGGLLAADCSNAANPPSLLGVLDVLGAPPCRPQGKLTFDGVTSQFPHLRKDSQVQPRR</sequence>
<dbReference type="InterPro" id="IPR003399">
    <property type="entry name" value="Mce/MlaD"/>
</dbReference>
<dbReference type="OrthoDB" id="4516955at2"/>
<keyword evidence="3" id="KW-1185">Reference proteome</keyword>
<dbReference type="Proteomes" id="UP000005143">
    <property type="component" value="Unassembled WGS sequence"/>
</dbReference>
<dbReference type="InterPro" id="IPR052336">
    <property type="entry name" value="MlaD_Phospholipid_Transporter"/>
</dbReference>
<dbReference type="AlphaFoldDB" id="H0E3S6"/>
<dbReference type="PANTHER" id="PTHR33371">
    <property type="entry name" value="INTERMEMBRANE PHOSPHOLIPID TRANSPORT SYSTEM BINDING PROTEIN MLAD-RELATED"/>
    <property type="match status" value="1"/>
</dbReference>
<feature type="domain" description="Mce/MlaD" evidence="1">
    <location>
        <begin position="42"/>
        <end position="118"/>
    </location>
</feature>
<dbReference type="Pfam" id="PF02470">
    <property type="entry name" value="MlaD"/>
    <property type="match status" value="1"/>
</dbReference>
<organism evidence="2 3">
    <name type="scientific">Patulibacter medicamentivorans</name>
    <dbReference type="NCBI Taxonomy" id="1097667"/>
    <lineage>
        <taxon>Bacteria</taxon>
        <taxon>Bacillati</taxon>
        <taxon>Actinomycetota</taxon>
        <taxon>Thermoleophilia</taxon>
        <taxon>Solirubrobacterales</taxon>
        <taxon>Patulibacteraceae</taxon>
        <taxon>Patulibacter</taxon>
    </lineage>
</organism>
<accession>H0E3S6</accession>